<proteinExistence type="predicted"/>
<reference evidence="3 4" key="1">
    <citation type="journal article" date="2019" name="Commun. Biol.">
        <title>The bagworm genome reveals a unique fibroin gene that provides high tensile strength.</title>
        <authorList>
            <person name="Kono N."/>
            <person name="Nakamura H."/>
            <person name="Ohtoshi R."/>
            <person name="Tomita M."/>
            <person name="Numata K."/>
            <person name="Arakawa K."/>
        </authorList>
    </citation>
    <scope>NUCLEOTIDE SEQUENCE [LARGE SCALE GENOMIC DNA]</scope>
</reference>
<dbReference type="EMBL" id="BGZK01000152">
    <property type="protein sequence ID" value="GBP23686.1"/>
    <property type="molecule type" value="Genomic_DNA"/>
</dbReference>
<dbReference type="GO" id="GO:0043565">
    <property type="term" value="F:sequence-specific DNA binding"/>
    <property type="evidence" value="ECO:0007669"/>
    <property type="project" value="TreeGrafter"/>
</dbReference>
<gene>
    <name evidence="3" type="primary">CSB-PGBD3</name>
    <name evidence="3" type="ORF">EVAR_80303_1</name>
</gene>
<dbReference type="AlphaFoldDB" id="A0A4C1UCM6"/>
<protein>
    <submittedName>
        <fullName evidence="3">Chimeric ERCC6-PGBD3 protein</fullName>
    </submittedName>
</protein>
<feature type="domain" description="PiggyBac transposable element-derived protein" evidence="2">
    <location>
        <begin position="106"/>
        <end position="154"/>
    </location>
</feature>
<evidence type="ECO:0000259" key="1">
    <source>
        <dbReference type="Pfam" id="PF05699"/>
    </source>
</evidence>
<keyword evidence="4" id="KW-1185">Reference proteome</keyword>
<organism evidence="3 4">
    <name type="scientific">Eumeta variegata</name>
    <name type="common">Bagworm moth</name>
    <name type="synonym">Eumeta japonica</name>
    <dbReference type="NCBI Taxonomy" id="151549"/>
    <lineage>
        <taxon>Eukaryota</taxon>
        <taxon>Metazoa</taxon>
        <taxon>Ecdysozoa</taxon>
        <taxon>Arthropoda</taxon>
        <taxon>Hexapoda</taxon>
        <taxon>Insecta</taxon>
        <taxon>Pterygota</taxon>
        <taxon>Neoptera</taxon>
        <taxon>Endopterygota</taxon>
        <taxon>Lepidoptera</taxon>
        <taxon>Glossata</taxon>
        <taxon>Ditrysia</taxon>
        <taxon>Tineoidea</taxon>
        <taxon>Psychidae</taxon>
        <taxon>Oiketicinae</taxon>
        <taxon>Eumeta</taxon>
    </lineage>
</organism>
<dbReference type="Pfam" id="PF05699">
    <property type="entry name" value="Dimer_Tnp_hAT"/>
    <property type="match status" value="1"/>
</dbReference>
<evidence type="ECO:0000313" key="4">
    <source>
        <dbReference type="Proteomes" id="UP000299102"/>
    </source>
</evidence>
<evidence type="ECO:0000313" key="3">
    <source>
        <dbReference type="EMBL" id="GBP23686.1"/>
    </source>
</evidence>
<feature type="domain" description="HAT C-terminal dimerisation" evidence="1">
    <location>
        <begin position="280"/>
        <end position="336"/>
    </location>
</feature>
<dbReference type="InterPro" id="IPR029526">
    <property type="entry name" value="PGBD"/>
</dbReference>
<evidence type="ECO:0000259" key="2">
    <source>
        <dbReference type="Pfam" id="PF13843"/>
    </source>
</evidence>
<accession>A0A4C1UCM6</accession>
<dbReference type="GO" id="GO:0046983">
    <property type="term" value="F:protein dimerization activity"/>
    <property type="evidence" value="ECO:0007669"/>
    <property type="project" value="InterPro"/>
</dbReference>
<dbReference type="OrthoDB" id="10057240at2759"/>
<dbReference type="InterPro" id="IPR052638">
    <property type="entry name" value="PiggyBac_TE-derived"/>
</dbReference>
<comment type="caution">
    <text evidence="3">The sequence shown here is derived from an EMBL/GenBank/DDBJ whole genome shotgun (WGS) entry which is preliminary data.</text>
</comment>
<dbReference type="Pfam" id="PF13843">
    <property type="entry name" value="DDE_Tnp_1_7"/>
    <property type="match status" value="2"/>
</dbReference>
<feature type="domain" description="PiggyBac transposable element-derived protein" evidence="2">
    <location>
        <begin position="1"/>
        <end position="84"/>
    </location>
</feature>
<name>A0A4C1UCM6_EUMVA</name>
<dbReference type="PANTHER" id="PTHR47055">
    <property type="entry name" value="DDE_TNP_1_7 DOMAIN-CONTAINING PROTEIN"/>
    <property type="match status" value="1"/>
</dbReference>
<dbReference type="PANTHER" id="PTHR47055:SF3">
    <property type="entry name" value="PHORBOL-ESTER_DAG-TYPE DOMAIN-CONTAINING PROTEIN"/>
    <property type="match status" value="1"/>
</dbReference>
<sequence length="501" mass="58252">MTRDRFDFIFRHLHVNDNLDLQDKYTKVRPLVTLLNKKFLEFSPLEEHYSVDEAMFPYYGRHGCKQHIKGKPIRYGFKAWVGATRLGIASNAVGINPKQSAKRFSQSEKRNIVIEEPHMVSIYNKYMEGVDRSDENISHYRIGIRGAKEVAEQLDVEIKCPRIISKQIHRANNQPAQSAEEYFSRAIYIPLLDSIISDLQDHLSPEVLNLFQLSVFMPKSEYNNQDIETVKQLATDYTLLLDNTPVSVIVNEYRLWMVKWQRSQGIAQSISDIILNYDINFYPNIRKFLCIMATLPVSVATAERSFSTLRRIKSWLRSSMVEDRLTGLALLHVHKNVPIDPDYLGLNNSEILEEIQRDLDLPLDPNFSDIEDAAYWLSDMDEEINFEPIRPLSSRRGAAVDEDVMSDESDGEWSESNYEPLQRRAFALHCNFLQDRDPAKCWKNSVPFTSYEFDTSIADDYFDNHELLPTFAYFDRYIDDTVFDKMAQKTNNVFQKNRSSS</sequence>
<dbReference type="InterPro" id="IPR008906">
    <property type="entry name" value="HATC_C_dom"/>
</dbReference>
<dbReference type="Proteomes" id="UP000299102">
    <property type="component" value="Unassembled WGS sequence"/>
</dbReference>